<feature type="region of interest" description="Disordered" evidence="7">
    <location>
        <begin position="261"/>
        <end position="314"/>
    </location>
</feature>
<protein>
    <recommendedName>
        <fullName evidence="1">tRNA-uridine aminocarboxypropyltransferase</fullName>
        <ecNumber evidence="1">2.5.1.25</ecNumber>
    </recommendedName>
</protein>
<feature type="compositionally biased region" description="Basic and acidic residues" evidence="7">
    <location>
        <begin position="275"/>
        <end position="292"/>
    </location>
</feature>
<dbReference type="GO" id="GO:0016432">
    <property type="term" value="F:tRNA-uridine aminocarboxypropyltransferase activity"/>
    <property type="evidence" value="ECO:0007669"/>
    <property type="project" value="UniProtKB-EC"/>
</dbReference>
<dbReference type="InterPro" id="IPR039262">
    <property type="entry name" value="DTWD2/TAPT"/>
</dbReference>
<evidence type="ECO:0000256" key="7">
    <source>
        <dbReference type="SAM" id="MobiDB-lite"/>
    </source>
</evidence>
<comment type="similarity">
    <text evidence="5">Belongs to the TDD superfamily. DTWD2 family.</text>
</comment>
<feature type="region of interest" description="Disordered" evidence="7">
    <location>
        <begin position="193"/>
        <end position="218"/>
    </location>
</feature>
<evidence type="ECO:0000256" key="1">
    <source>
        <dbReference type="ARBA" id="ARBA00012386"/>
    </source>
</evidence>
<sequence>MTKDHAKAWRERMASRSSAVLAAADRTVVVGASGGRASTLTVTPSASGSAGMTGDGASRPNDANEGFETPFPDAPRASSGDDADDAEDSDAPKGREMCWRCRRVQRLCVCGVVRSIVGDSPIDNKLGITVLQDRIEALKRPFGSAIVAELALEDCTSVWFDTSVPEVVPRPKHLPNKDVGVLWPAPDAATLRRATSNEEGADIPGDGERSSDAGGAPPKHLVVIDTTWHRAKRMYNRIPWVRELPAYVLGENTSRVQYGESVLNGPAAGSSRGRGKGENPYDGIGDKDRDENAENDSNSSSGQRRESAYRIRKQPRPGFLSTAECIAAALREAEPAGDDGCESPGAAGERAARAVEACFDEMIERQIKSFSDPGVKSVRYRSRKRERAAKEAARKAKVEGEAKAREGLETLVVAER</sequence>
<dbReference type="EMBL" id="HBEV01009408">
    <property type="protein sequence ID" value="CAD8589781.1"/>
    <property type="molecule type" value="Transcribed_RNA"/>
</dbReference>
<name>A0A7S0KQZ3_MICPS</name>
<evidence type="ECO:0000256" key="2">
    <source>
        <dbReference type="ARBA" id="ARBA00022679"/>
    </source>
</evidence>
<proteinExistence type="inferred from homology"/>
<evidence type="ECO:0000256" key="6">
    <source>
        <dbReference type="ARBA" id="ARBA00048718"/>
    </source>
</evidence>
<dbReference type="SMART" id="SM01144">
    <property type="entry name" value="DTW"/>
    <property type="match status" value="1"/>
</dbReference>
<organism evidence="9">
    <name type="scientific">Micromonas pusilla</name>
    <name type="common">Picoplanktonic green alga</name>
    <name type="synonym">Chromulina pusilla</name>
    <dbReference type="NCBI Taxonomy" id="38833"/>
    <lineage>
        <taxon>Eukaryota</taxon>
        <taxon>Viridiplantae</taxon>
        <taxon>Chlorophyta</taxon>
        <taxon>Mamiellophyceae</taxon>
        <taxon>Mamiellales</taxon>
        <taxon>Mamiellaceae</taxon>
        <taxon>Micromonas</taxon>
    </lineage>
</organism>
<evidence type="ECO:0000256" key="5">
    <source>
        <dbReference type="ARBA" id="ARBA00034489"/>
    </source>
</evidence>
<feature type="region of interest" description="Disordered" evidence="7">
    <location>
        <begin position="32"/>
        <end position="93"/>
    </location>
</feature>
<dbReference type="AlphaFoldDB" id="A0A7S0KQZ3"/>
<dbReference type="Pfam" id="PF03942">
    <property type="entry name" value="DTW"/>
    <property type="match status" value="1"/>
</dbReference>
<gene>
    <name evidence="9" type="ORF">MSP1404_LOCUS7185</name>
</gene>
<evidence type="ECO:0000256" key="4">
    <source>
        <dbReference type="ARBA" id="ARBA00022694"/>
    </source>
</evidence>
<feature type="domain" description="DTW" evidence="8">
    <location>
        <begin position="94"/>
        <end position="371"/>
    </location>
</feature>
<accession>A0A7S0KQZ3</accession>
<reference evidence="9" key="1">
    <citation type="submission" date="2021-01" db="EMBL/GenBank/DDBJ databases">
        <authorList>
            <person name="Corre E."/>
            <person name="Pelletier E."/>
            <person name="Niang G."/>
            <person name="Scheremetjew M."/>
            <person name="Finn R."/>
            <person name="Kale V."/>
            <person name="Holt S."/>
            <person name="Cochrane G."/>
            <person name="Meng A."/>
            <person name="Brown T."/>
            <person name="Cohen L."/>
        </authorList>
    </citation>
    <scope>NUCLEOTIDE SEQUENCE</scope>
    <source>
        <strain evidence="9">CCMP494</strain>
    </source>
</reference>
<evidence type="ECO:0000313" key="9">
    <source>
        <dbReference type="EMBL" id="CAD8589781.1"/>
    </source>
</evidence>
<dbReference type="InterPro" id="IPR005636">
    <property type="entry name" value="DTW"/>
</dbReference>
<dbReference type="GO" id="GO:0008033">
    <property type="term" value="P:tRNA processing"/>
    <property type="evidence" value="ECO:0007669"/>
    <property type="project" value="UniProtKB-KW"/>
</dbReference>
<dbReference type="EC" id="2.5.1.25" evidence="1"/>
<feature type="compositionally biased region" description="Polar residues" evidence="7">
    <location>
        <begin position="36"/>
        <end position="50"/>
    </location>
</feature>
<keyword evidence="2" id="KW-0808">Transferase</keyword>
<keyword evidence="4" id="KW-0819">tRNA processing</keyword>
<evidence type="ECO:0000259" key="8">
    <source>
        <dbReference type="SMART" id="SM01144"/>
    </source>
</evidence>
<comment type="catalytic activity">
    <reaction evidence="6">
        <text>a uridine in tRNA + S-adenosyl-L-methionine = a 3-[(3S)-3-amino-3-carboxypropyl]uridine in tRNA + S-methyl-5'-thioadenosine + H(+)</text>
        <dbReference type="Rhea" id="RHEA:62432"/>
        <dbReference type="Rhea" id="RHEA-COMP:13339"/>
        <dbReference type="Rhea" id="RHEA-COMP:16092"/>
        <dbReference type="ChEBI" id="CHEBI:15378"/>
        <dbReference type="ChEBI" id="CHEBI:17509"/>
        <dbReference type="ChEBI" id="CHEBI:59789"/>
        <dbReference type="ChEBI" id="CHEBI:65315"/>
        <dbReference type="ChEBI" id="CHEBI:82930"/>
        <dbReference type="EC" id="2.5.1.25"/>
    </reaction>
</comment>
<dbReference type="PANTHER" id="PTHR21392">
    <property type="entry name" value="TRNA-URIDINE AMINOCARBOXYPROPYLTRANSFERASE 2"/>
    <property type="match status" value="1"/>
</dbReference>
<evidence type="ECO:0000256" key="3">
    <source>
        <dbReference type="ARBA" id="ARBA00022691"/>
    </source>
</evidence>
<keyword evidence="3" id="KW-0949">S-adenosyl-L-methionine</keyword>
<dbReference type="PANTHER" id="PTHR21392:SF0">
    <property type="entry name" value="TRNA-URIDINE AMINOCARBOXYPROPYLTRANSFERASE 2"/>
    <property type="match status" value="1"/>
</dbReference>